<dbReference type="PANTHER" id="PTHR45749:SF23">
    <property type="entry name" value="ZINC FINGER MYM-TYPE PROTEIN 1-LIKE"/>
    <property type="match status" value="1"/>
</dbReference>
<feature type="domain" description="TTF-type" evidence="1">
    <location>
        <begin position="209"/>
        <end position="278"/>
    </location>
</feature>
<dbReference type="EMBL" id="VUJU01008889">
    <property type="protein sequence ID" value="KAF0724553.1"/>
    <property type="molecule type" value="Genomic_DNA"/>
</dbReference>
<dbReference type="SMART" id="SM00597">
    <property type="entry name" value="ZnF_TTF"/>
    <property type="match status" value="1"/>
</dbReference>
<dbReference type="InterPro" id="IPR012337">
    <property type="entry name" value="RNaseH-like_sf"/>
</dbReference>
<dbReference type="OrthoDB" id="6623035at2759"/>
<evidence type="ECO:0000313" key="3">
    <source>
        <dbReference type="Proteomes" id="UP000478052"/>
    </source>
</evidence>
<reference evidence="2 3" key="1">
    <citation type="submission" date="2019-08" db="EMBL/GenBank/DDBJ databases">
        <title>Whole genome of Aphis craccivora.</title>
        <authorList>
            <person name="Voronova N.V."/>
            <person name="Shulinski R.S."/>
            <person name="Bandarenka Y.V."/>
            <person name="Zhorov D.G."/>
            <person name="Warner D."/>
        </authorList>
    </citation>
    <scope>NUCLEOTIDE SEQUENCE [LARGE SCALE GENOMIC DNA]</scope>
    <source>
        <strain evidence="2">180601</strain>
        <tissue evidence="2">Whole Body</tissue>
    </source>
</reference>
<organism evidence="2 3">
    <name type="scientific">Aphis craccivora</name>
    <name type="common">Cowpea aphid</name>
    <dbReference type="NCBI Taxonomy" id="307492"/>
    <lineage>
        <taxon>Eukaryota</taxon>
        <taxon>Metazoa</taxon>
        <taxon>Ecdysozoa</taxon>
        <taxon>Arthropoda</taxon>
        <taxon>Hexapoda</taxon>
        <taxon>Insecta</taxon>
        <taxon>Pterygota</taxon>
        <taxon>Neoptera</taxon>
        <taxon>Paraneoptera</taxon>
        <taxon>Hemiptera</taxon>
        <taxon>Sternorrhyncha</taxon>
        <taxon>Aphidomorpha</taxon>
        <taxon>Aphidoidea</taxon>
        <taxon>Aphididae</taxon>
        <taxon>Aphidini</taxon>
        <taxon>Aphis</taxon>
        <taxon>Aphis</taxon>
    </lineage>
</organism>
<name>A0A6G0WAZ7_APHCR</name>
<keyword evidence="3" id="KW-1185">Reference proteome</keyword>
<gene>
    <name evidence="2" type="ORF">FWK35_00030630</name>
</gene>
<sequence>MDGKKRLNGAAYRKKAKERALKITSVISKTGNLTSYFRKLTTANTVEVNNDENSILQTAEVFNEEDLIVNHPFKKENTLVCSIAVGEANYLPSQAHSFAENKVEDEIIINDPVQKEESSDSIIKSLQNTKSKLGFTKTYLNDPALWNVDDTLRDYISIHGIAQDLSELNFSKSKRSYTVNIGGTKKIINRYFKKTFLDSTLINGEIIKRNYFFYSESKGATYCYPCVLFGGSKSFSSYGFSNWKKAVEKLSAHKNSQKHRSNILVMKQRGVILERIDQQLVRQMEFETNNWKSILRRVVAVVKSLSSRGLSFRGDTTQIGSQNNGNFLMAIELIAEGQSYDNASNMSGIYSGVQARIKSINALADFVPCSAHSLNLVGKNAASCCYEANAFFGLIQNLYNFFSISTHRWNILNASIKSLSATRWSARDDACKSLNKNWSSVINALSKIAVDTAENSSTRCEAKGILKKIKSLESSFMSIFWGDILERFNACSKKLQSIQIDLGMVIEIYQSLITYISDIRTDEMFVDYKVRAVEKCGISHFKNTTQQLTPTEVKESAQFLQNVYKNDLAPSFPTECIHFQSHLKSLKKQKVSTMSEDRLNSLAILNIEAQLTKQLDYIDVIEDFASVQSRKKI</sequence>
<dbReference type="InterPro" id="IPR006580">
    <property type="entry name" value="Znf_TTF"/>
</dbReference>
<dbReference type="Proteomes" id="UP000478052">
    <property type="component" value="Unassembled WGS sequence"/>
</dbReference>
<accession>A0A6G0WAZ7</accession>
<evidence type="ECO:0000313" key="2">
    <source>
        <dbReference type="EMBL" id="KAF0724553.1"/>
    </source>
</evidence>
<protein>
    <submittedName>
        <fullName evidence="2">Zinc finger MYM-type protein 1-like</fullName>
    </submittedName>
</protein>
<dbReference type="SUPFAM" id="SSF53098">
    <property type="entry name" value="Ribonuclease H-like"/>
    <property type="match status" value="1"/>
</dbReference>
<dbReference type="PANTHER" id="PTHR45749">
    <property type="match status" value="1"/>
</dbReference>
<dbReference type="AlphaFoldDB" id="A0A6G0WAZ7"/>
<proteinExistence type="predicted"/>
<evidence type="ECO:0000259" key="1">
    <source>
        <dbReference type="SMART" id="SM00597"/>
    </source>
</evidence>
<comment type="caution">
    <text evidence="2">The sequence shown here is derived from an EMBL/GenBank/DDBJ whole genome shotgun (WGS) entry which is preliminary data.</text>
</comment>